<keyword evidence="3" id="KW-1185">Reference proteome</keyword>
<dbReference type="PROSITE" id="PS50994">
    <property type="entry name" value="INTEGRASE"/>
    <property type="match status" value="1"/>
</dbReference>
<dbReference type="AlphaFoldDB" id="A0A2I0KCW4"/>
<dbReference type="SUPFAM" id="SSF53098">
    <property type="entry name" value="Ribonuclease H-like"/>
    <property type="match status" value="1"/>
</dbReference>
<dbReference type="InterPro" id="IPR001584">
    <property type="entry name" value="Integrase_cat-core"/>
</dbReference>
<organism evidence="2 3">
    <name type="scientific">Punica granatum</name>
    <name type="common">Pomegranate</name>
    <dbReference type="NCBI Taxonomy" id="22663"/>
    <lineage>
        <taxon>Eukaryota</taxon>
        <taxon>Viridiplantae</taxon>
        <taxon>Streptophyta</taxon>
        <taxon>Embryophyta</taxon>
        <taxon>Tracheophyta</taxon>
        <taxon>Spermatophyta</taxon>
        <taxon>Magnoliopsida</taxon>
        <taxon>eudicotyledons</taxon>
        <taxon>Gunneridae</taxon>
        <taxon>Pentapetalae</taxon>
        <taxon>rosids</taxon>
        <taxon>malvids</taxon>
        <taxon>Myrtales</taxon>
        <taxon>Lythraceae</taxon>
        <taxon>Punica</taxon>
    </lineage>
</organism>
<dbReference type="GO" id="GO:0015074">
    <property type="term" value="P:DNA integration"/>
    <property type="evidence" value="ECO:0007669"/>
    <property type="project" value="InterPro"/>
</dbReference>
<reference evidence="2 3" key="1">
    <citation type="submission" date="2017-11" db="EMBL/GenBank/DDBJ databases">
        <title>De-novo sequencing of pomegranate (Punica granatum L.) genome.</title>
        <authorList>
            <person name="Akparov Z."/>
            <person name="Amiraslanov A."/>
            <person name="Hajiyeva S."/>
            <person name="Abbasov M."/>
            <person name="Kaur K."/>
            <person name="Hamwieh A."/>
            <person name="Solovyev V."/>
            <person name="Salamov A."/>
            <person name="Braich B."/>
            <person name="Kosarev P."/>
            <person name="Mahmoud A."/>
            <person name="Hajiyev E."/>
            <person name="Babayeva S."/>
            <person name="Izzatullayeva V."/>
            <person name="Mammadov A."/>
            <person name="Mammadov A."/>
            <person name="Sharifova S."/>
            <person name="Ojaghi J."/>
            <person name="Eynullazada K."/>
            <person name="Bayramov B."/>
            <person name="Abdulazimova A."/>
            <person name="Shahmuradov I."/>
        </authorList>
    </citation>
    <scope>NUCLEOTIDE SEQUENCE [LARGE SCALE GENOMIC DNA]</scope>
    <source>
        <strain evidence="3">cv. AG2017</strain>
        <tissue evidence="2">Leaf</tissue>
    </source>
</reference>
<dbReference type="Proteomes" id="UP000233551">
    <property type="component" value="Unassembled WGS sequence"/>
</dbReference>
<dbReference type="Gene3D" id="3.30.420.10">
    <property type="entry name" value="Ribonuclease H-like superfamily/Ribonuclease H"/>
    <property type="match status" value="1"/>
</dbReference>
<accession>A0A2I0KCW4</accession>
<proteinExistence type="predicted"/>
<dbReference type="GO" id="GO:0003676">
    <property type="term" value="F:nucleic acid binding"/>
    <property type="evidence" value="ECO:0007669"/>
    <property type="project" value="InterPro"/>
</dbReference>
<protein>
    <recommendedName>
        <fullName evidence="1">Integrase catalytic domain-containing protein</fullName>
    </recommendedName>
</protein>
<dbReference type="STRING" id="22663.A0A2I0KCW4"/>
<dbReference type="Pfam" id="PF14223">
    <property type="entry name" value="Retrotran_gag_2"/>
    <property type="match status" value="1"/>
</dbReference>
<dbReference type="InterPro" id="IPR012337">
    <property type="entry name" value="RNaseH-like_sf"/>
</dbReference>
<dbReference type="InterPro" id="IPR039537">
    <property type="entry name" value="Retrotran_Ty1/copia-like"/>
</dbReference>
<dbReference type="PANTHER" id="PTHR42648:SF28">
    <property type="entry name" value="TRANSPOSON-ENCODED PROTEIN WITH RIBONUCLEASE H-LIKE AND RETROVIRUS ZINC FINGER-LIKE DOMAINS"/>
    <property type="match status" value="1"/>
</dbReference>
<comment type="caution">
    <text evidence="2">The sequence shown here is derived from an EMBL/GenBank/DDBJ whole genome shotgun (WGS) entry which is preliminary data.</text>
</comment>
<dbReference type="PANTHER" id="PTHR42648">
    <property type="entry name" value="TRANSPOSASE, PUTATIVE-RELATED"/>
    <property type="match status" value="1"/>
</dbReference>
<dbReference type="EMBL" id="PGOL01000696">
    <property type="protein sequence ID" value="PKI66050.1"/>
    <property type="molecule type" value="Genomic_DNA"/>
</dbReference>
<evidence type="ECO:0000259" key="1">
    <source>
        <dbReference type="PROSITE" id="PS50994"/>
    </source>
</evidence>
<name>A0A2I0KCW4_PUNGR</name>
<evidence type="ECO:0000313" key="3">
    <source>
        <dbReference type="Proteomes" id="UP000233551"/>
    </source>
</evidence>
<gene>
    <name evidence="2" type="ORF">CRG98_013545</name>
</gene>
<dbReference type="InterPro" id="IPR036397">
    <property type="entry name" value="RNaseH_sf"/>
</dbReference>
<evidence type="ECO:0000313" key="2">
    <source>
        <dbReference type="EMBL" id="PKI66050.1"/>
    </source>
</evidence>
<sequence>MEVLDGRSSICRDRYNPIEGDSAKPKDKDDKAWEQANRKTIGLIQQWIDNSIYHHVVQETNAKVLWDKLVNLYARKTPQNEAFLVKRLIHLRYRDGETKLGCKLSLKKLRHVLEIRFNLISMGQLDDEGYSNEFSGGRWKLSKGSLIVALGQKTDILYKLRARNKSDQVTEIFKSFHVAMERETDIKLKCVRTDNGDEYMGPFKNYCRTHGIKLEKTVLKTPQQNGLAERMNRTIVERVHCMLFQAKLSKSFWGEAMRAAVDLINFTPSVALDGDESQHVWIGKEVSYKHLKVFGCRASVYIP</sequence>
<feature type="domain" description="Integrase catalytic" evidence="1">
    <location>
        <begin position="107"/>
        <end position="285"/>
    </location>
</feature>